<feature type="compositionally biased region" description="Basic and acidic residues" evidence="1">
    <location>
        <begin position="148"/>
        <end position="168"/>
    </location>
</feature>
<evidence type="ECO:0000256" key="1">
    <source>
        <dbReference type="SAM" id="MobiDB-lite"/>
    </source>
</evidence>
<reference evidence="3 4" key="1">
    <citation type="submission" date="2022-03" db="EMBL/GenBank/DDBJ databases">
        <authorList>
            <person name="Macdonald S."/>
            <person name="Ahmed S."/>
            <person name="Newling K."/>
        </authorList>
    </citation>
    <scope>NUCLEOTIDE SEQUENCE [LARGE SCALE GENOMIC DNA]</scope>
</reference>
<evidence type="ECO:0000313" key="3">
    <source>
        <dbReference type="EMBL" id="CAH8366730.1"/>
    </source>
</evidence>
<organism evidence="3 4">
    <name type="scientific">Eruca vesicaria subsp. sativa</name>
    <name type="common">Garden rocket</name>
    <name type="synonym">Eruca sativa</name>
    <dbReference type="NCBI Taxonomy" id="29727"/>
    <lineage>
        <taxon>Eukaryota</taxon>
        <taxon>Viridiplantae</taxon>
        <taxon>Streptophyta</taxon>
        <taxon>Embryophyta</taxon>
        <taxon>Tracheophyta</taxon>
        <taxon>Spermatophyta</taxon>
        <taxon>Magnoliopsida</taxon>
        <taxon>eudicotyledons</taxon>
        <taxon>Gunneridae</taxon>
        <taxon>Pentapetalae</taxon>
        <taxon>rosids</taxon>
        <taxon>malvids</taxon>
        <taxon>Brassicales</taxon>
        <taxon>Brassicaceae</taxon>
        <taxon>Brassiceae</taxon>
        <taxon>Eruca</taxon>
    </lineage>
</organism>
<dbReference type="InterPro" id="IPR006527">
    <property type="entry name" value="F-box-assoc_dom_typ1"/>
</dbReference>
<dbReference type="Pfam" id="PF07734">
    <property type="entry name" value="FBA_1"/>
    <property type="match status" value="1"/>
</dbReference>
<keyword evidence="4" id="KW-1185">Reference proteome</keyword>
<feature type="domain" description="F-box associated beta-propeller type 1" evidence="2">
    <location>
        <begin position="4"/>
        <end position="131"/>
    </location>
</feature>
<sequence length="168" mass="19007">MNDEHEDTAVLSVVRDEQLSVLHQYLHMFSLDMKIWMSNSIGTKEVSWGEFLVVDLGDFVIGDLVNVVSFVLNVENRAAVCCSTSKDDSEEDSTASIFIIGENIYRHVYGEGIIDGSWPHLMNYVPSSVHILKKSTRKSKRKRITRRYGPDDTSSRSVKEPKVTPKAK</sequence>
<gene>
    <name evidence="3" type="ORF">ERUC_LOCUS30664</name>
</gene>
<evidence type="ECO:0000313" key="4">
    <source>
        <dbReference type="Proteomes" id="UP001642260"/>
    </source>
</evidence>
<proteinExistence type="predicted"/>
<protein>
    <recommendedName>
        <fullName evidence="2">F-box associated beta-propeller type 1 domain-containing protein</fullName>
    </recommendedName>
</protein>
<dbReference type="EMBL" id="CAKOAT010399599">
    <property type="protein sequence ID" value="CAH8366730.1"/>
    <property type="molecule type" value="Genomic_DNA"/>
</dbReference>
<accession>A0ABC8L5Q8</accession>
<comment type="caution">
    <text evidence="3">The sequence shown here is derived from an EMBL/GenBank/DDBJ whole genome shotgun (WGS) entry which is preliminary data.</text>
</comment>
<feature type="compositionally biased region" description="Basic residues" evidence="1">
    <location>
        <begin position="134"/>
        <end position="146"/>
    </location>
</feature>
<dbReference type="AlphaFoldDB" id="A0ABC8L5Q8"/>
<name>A0ABC8L5Q8_ERUVS</name>
<evidence type="ECO:0000259" key="2">
    <source>
        <dbReference type="Pfam" id="PF07734"/>
    </source>
</evidence>
<feature type="region of interest" description="Disordered" evidence="1">
    <location>
        <begin position="134"/>
        <end position="168"/>
    </location>
</feature>
<dbReference type="Proteomes" id="UP001642260">
    <property type="component" value="Unassembled WGS sequence"/>
</dbReference>